<dbReference type="InterPro" id="IPR006211">
    <property type="entry name" value="Furin-like_Cys-rich_dom"/>
</dbReference>
<dbReference type="FunFam" id="2.60.40.10:FF:000087">
    <property type="entry name" value="Tyrosine-protein kinase receptor"/>
    <property type="match status" value="1"/>
</dbReference>
<dbReference type="PANTHER" id="PTHR46957">
    <property type="entry name" value="CYTOKINE RECEPTOR"/>
    <property type="match status" value="1"/>
</dbReference>
<feature type="region of interest" description="Disordered" evidence="15">
    <location>
        <begin position="1211"/>
        <end position="1246"/>
    </location>
</feature>
<dbReference type="GO" id="GO:0016020">
    <property type="term" value="C:membrane"/>
    <property type="evidence" value="ECO:0007669"/>
    <property type="project" value="UniProtKB-SubCell"/>
</dbReference>
<dbReference type="Gene3D" id="2.60.40.10">
    <property type="entry name" value="Immunoglobulins"/>
    <property type="match status" value="4"/>
</dbReference>
<dbReference type="Pfam" id="PF00757">
    <property type="entry name" value="Furin-like"/>
    <property type="match status" value="1"/>
</dbReference>
<keyword evidence="5 16" id="KW-0812">Transmembrane</keyword>
<keyword evidence="6" id="KW-0547">Nucleotide-binding</keyword>
<keyword evidence="9 16" id="KW-1133">Transmembrane helix</keyword>
<keyword evidence="13" id="KW-0325">Glycoprotein</keyword>
<dbReference type="Pfam" id="PF00041">
    <property type="entry name" value="fn3"/>
    <property type="match status" value="1"/>
</dbReference>
<accession>A0A8J2S162</accession>
<keyword evidence="19" id="KW-1185">Reference proteome</keyword>
<comment type="caution">
    <text evidence="18">The sequence shown here is derived from an EMBL/GenBank/DDBJ whole genome shotgun (WGS) entry which is preliminary data.</text>
</comment>
<evidence type="ECO:0000256" key="3">
    <source>
        <dbReference type="ARBA" id="ARBA00022553"/>
    </source>
</evidence>
<evidence type="ECO:0000256" key="7">
    <source>
        <dbReference type="ARBA" id="ARBA00022777"/>
    </source>
</evidence>
<evidence type="ECO:0000256" key="14">
    <source>
        <dbReference type="ARBA" id="ARBA00051243"/>
    </source>
</evidence>
<dbReference type="InterPro" id="IPR036941">
    <property type="entry name" value="Rcpt_L-dom_sf"/>
</dbReference>
<feature type="compositionally biased region" description="Low complexity" evidence="15">
    <location>
        <begin position="1218"/>
        <end position="1232"/>
    </location>
</feature>
<keyword evidence="11" id="KW-0829">Tyrosine-protein kinase</keyword>
<dbReference type="CDD" id="cd00063">
    <property type="entry name" value="FN3"/>
    <property type="match status" value="3"/>
</dbReference>
<dbReference type="Pfam" id="PF01030">
    <property type="entry name" value="Recep_L_domain"/>
    <property type="match status" value="2"/>
</dbReference>
<keyword evidence="4" id="KW-0808">Transferase</keyword>
<dbReference type="GO" id="GO:0005524">
    <property type="term" value="F:ATP binding"/>
    <property type="evidence" value="ECO:0007669"/>
    <property type="project" value="UniProtKB-KW"/>
</dbReference>
<dbReference type="FunFam" id="3.80.20.20:FF:000015">
    <property type="entry name" value="Putative Insulin growth factor 1 receptor"/>
    <property type="match status" value="1"/>
</dbReference>
<organism evidence="18 19">
    <name type="scientific">Daphnia galeata</name>
    <dbReference type="NCBI Taxonomy" id="27404"/>
    <lineage>
        <taxon>Eukaryota</taxon>
        <taxon>Metazoa</taxon>
        <taxon>Ecdysozoa</taxon>
        <taxon>Arthropoda</taxon>
        <taxon>Crustacea</taxon>
        <taxon>Branchiopoda</taxon>
        <taxon>Diplostraca</taxon>
        <taxon>Cladocera</taxon>
        <taxon>Anomopoda</taxon>
        <taxon>Daphniidae</taxon>
        <taxon>Daphnia</taxon>
    </lineage>
</organism>
<feature type="transmembrane region" description="Helical" evidence="16">
    <location>
        <begin position="42"/>
        <end position="63"/>
    </location>
</feature>
<name>A0A8J2S162_9CRUS</name>
<evidence type="ECO:0000256" key="1">
    <source>
        <dbReference type="ARBA" id="ARBA00004479"/>
    </source>
</evidence>
<evidence type="ECO:0000256" key="8">
    <source>
        <dbReference type="ARBA" id="ARBA00022840"/>
    </source>
</evidence>
<evidence type="ECO:0000259" key="17">
    <source>
        <dbReference type="PROSITE" id="PS50853"/>
    </source>
</evidence>
<dbReference type="SMART" id="SM00060">
    <property type="entry name" value="FN3"/>
    <property type="match status" value="3"/>
</dbReference>
<feature type="region of interest" description="Disordered" evidence="15">
    <location>
        <begin position="684"/>
        <end position="708"/>
    </location>
</feature>
<keyword evidence="12" id="KW-0675">Receptor</keyword>
<dbReference type="EMBL" id="CAKKLH010000292">
    <property type="protein sequence ID" value="CAH0109456.1"/>
    <property type="molecule type" value="Genomic_DNA"/>
</dbReference>
<dbReference type="GO" id="GO:0004714">
    <property type="term" value="F:transmembrane receptor protein tyrosine kinase activity"/>
    <property type="evidence" value="ECO:0007669"/>
    <property type="project" value="UniProtKB-EC"/>
</dbReference>
<dbReference type="InterPro" id="IPR009030">
    <property type="entry name" value="Growth_fac_rcpt_cys_sf"/>
</dbReference>
<comment type="catalytic activity">
    <reaction evidence="14">
        <text>L-tyrosyl-[protein] + ATP = O-phospho-L-tyrosyl-[protein] + ADP + H(+)</text>
        <dbReference type="Rhea" id="RHEA:10596"/>
        <dbReference type="Rhea" id="RHEA-COMP:10136"/>
        <dbReference type="Rhea" id="RHEA-COMP:20101"/>
        <dbReference type="ChEBI" id="CHEBI:15378"/>
        <dbReference type="ChEBI" id="CHEBI:30616"/>
        <dbReference type="ChEBI" id="CHEBI:46858"/>
        <dbReference type="ChEBI" id="CHEBI:61978"/>
        <dbReference type="ChEBI" id="CHEBI:456216"/>
        <dbReference type="EC" id="2.7.10.1"/>
    </reaction>
</comment>
<evidence type="ECO:0000256" key="5">
    <source>
        <dbReference type="ARBA" id="ARBA00022692"/>
    </source>
</evidence>
<dbReference type="InterPro" id="IPR000494">
    <property type="entry name" value="Rcpt_L-dom"/>
</dbReference>
<dbReference type="SUPFAM" id="SSF57184">
    <property type="entry name" value="Growth factor receptor domain"/>
    <property type="match status" value="1"/>
</dbReference>
<dbReference type="InterPro" id="IPR006212">
    <property type="entry name" value="Furin_repeat"/>
</dbReference>
<reference evidence="18" key="1">
    <citation type="submission" date="2021-11" db="EMBL/GenBank/DDBJ databases">
        <authorList>
            <person name="Schell T."/>
        </authorList>
    </citation>
    <scope>NUCLEOTIDE SEQUENCE</scope>
    <source>
        <strain evidence="18">M5</strain>
    </source>
</reference>
<dbReference type="EC" id="2.7.10.1" evidence="2"/>
<dbReference type="Gene3D" id="2.10.220.10">
    <property type="entry name" value="Hormone Receptor, Insulin-like Growth Factor Receptor 1, Chain A, domain 2"/>
    <property type="match status" value="1"/>
</dbReference>
<dbReference type="Proteomes" id="UP000789390">
    <property type="component" value="Unassembled WGS sequence"/>
</dbReference>
<keyword evidence="3" id="KW-0597">Phosphoprotein</keyword>
<dbReference type="SUPFAM" id="SSF49265">
    <property type="entry name" value="Fibronectin type III"/>
    <property type="match status" value="3"/>
</dbReference>
<dbReference type="SUPFAM" id="SSF52058">
    <property type="entry name" value="L domain-like"/>
    <property type="match status" value="2"/>
</dbReference>
<dbReference type="PANTHER" id="PTHR46957:SF3">
    <property type="entry name" value="CYTOKINE RECEPTOR"/>
    <property type="match status" value="1"/>
</dbReference>
<protein>
    <recommendedName>
        <fullName evidence="2">receptor protein-tyrosine kinase</fullName>
        <ecNumber evidence="2">2.7.10.1</ecNumber>
    </recommendedName>
</protein>
<evidence type="ECO:0000256" key="4">
    <source>
        <dbReference type="ARBA" id="ARBA00022679"/>
    </source>
</evidence>
<dbReference type="CDD" id="cd00064">
    <property type="entry name" value="FU"/>
    <property type="match status" value="1"/>
</dbReference>
<evidence type="ECO:0000256" key="15">
    <source>
        <dbReference type="SAM" id="MobiDB-lite"/>
    </source>
</evidence>
<evidence type="ECO:0000256" key="6">
    <source>
        <dbReference type="ARBA" id="ARBA00022741"/>
    </source>
</evidence>
<dbReference type="FunFam" id="3.80.20.20:FF:000011">
    <property type="entry name" value="Tyrosine-protein kinase receptor"/>
    <property type="match status" value="1"/>
</dbReference>
<proteinExistence type="predicted"/>
<keyword evidence="10 16" id="KW-0472">Membrane</keyword>
<evidence type="ECO:0000313" key="18">
    <source>
        <dbReference type="EMBL" id="CAH0109456.1"/>
    </source>
</evidence>
<gene>
    <name evidence="18" type="ORF">DGAL_LOCUS12934</name>
</gene>
<comment type="subcellular location">
    <subcellularLocation>
        <location evidence="1">Membrane</location>
        <topology evidence="1">Single-pass type I membrane protein</topology>
    </subcellularLocation>
</comment>
<evidence type="ECO:0000256" key="11">
    <source>
        <dbReference type="ARBA" id="ARBA00023137"/>
    </source>
</evidence>
<feature type="compositionally biased region" description="Basic and acidic residues" evidence="15">
    <location>
        <begin position="866"/>
        <end position="875"/>
    </location>
</feature>
<evidence type="ECO:0000256" key="2">
    <source>
        <dbReference type="ARBA" id="ARBA00011902"/>
    </source>
</evidence>
<dbReference type="InterPro" id="IPR036116">
    <property type="entry name" value="FN3_sf"/>
</dbReference>
<dbReference type="InterPro" id="IPR013783">
    <property type="entry name" value="Ig-like_fold"/>
</dbReference>
<evidence type="ECO:0000256" key="10">
    <source>
        <dbReference type="ARBA" id="ARBA00023136"/>
    </source>
</evidence>
<evidence type="ECO:0000256" key="9">
    <source>
        <dbReference type="ARBA" id="ARBA00022989"/>
    </source>
</evidence>
<evidence type="ECO:0000313" key="19">
    <source>
        <dbReference type="Proteomes" id="UP000789390"/>
    </source>
</evidence>
<dbReference type="OrthoDB" id="5809444at2759"/>
<dbReference type="InterPro" id="IPR050713">
    <property type="entry name" value="RTP_Phos/Ushers"/>
</dbReference>
<dbReference type="SMART" id="SM00261">
    <property type="entry name" value="FU"/>
    <property type="match status" value="1"/>
</dbReference>
<dbReference type="FunFam" id="2.60.40.10:FF:001941">
    <property type="entry name" value="Tyrosine-protein kinase receptor"/>
    <property type="match status" value="1"/>
</dbReference>
<evidence type="ECO:0000256" key="12">
    <source>
        <dbReference type="ARBA" id="ARBA00023170"/>
    </source>
</evidence>
<feature type="domain" description="Fibronectin type-III" evidence="17">
    <location>
        <begin position="966"/>
        <end position="1063"/>
    </location>
</feature>
<evidence type="ECO:0000256" key="16">
    <source>
        <dbReference type="SAM" id="Phobius"/>
    </source>
</evidence>
<keyword evidence="8" id="KW-0067">ATP-binding</keyword>
<dbReference type="InterPro" id="IPR003961">
    <property type="entry name" value="FN3_dom"/>
</dbReference>
<dbReference type="PROSITE" id="PS50853">
    <property type="entry name" value="FN3"/>
    <property type="match status" value="2"/>
</dbReference>
<feature type="region of interest" description="Disordered" evidence="15">
    <location>
        <begin position="856"/>
        <end position="879"/>
    </location>
</feature>
<sequence length="1267" mass="141188">MTEKMVVDDRITNDPDRLIGGPIRQVNRRTCPASRSRRRGGFFISVVVVFLACLDVTVEASLLSPQLPALSSSSIDAYQPLREKEICPSIEVRNGPQQFSELEGCRVIEGFLHIVLMENLDFATDLNNRSFPALREITGYLLFYRVFGLRSIGQLFPNLAVIRGQQLLFDFSFVVYELMQLQEIGLKSLAELQRGSVLIEKNPNLCYVESIDWGRIGHSGRLNHFIQGNKKASECPKCQDRCPAGGDGRRLCWNNDDCQKVCDQCGQGVSGACSVMTREVGRPSEMRCCHEECAGGCSGGQSNQCDVCKHVIHNDECRSVCPPGHYLFMKRRCVTDVECITMLPPRQSVQEYPYVKKNWKVFGESGECILECPPGFQEQNNTISRQHNDTLSYFTCVPCQGPCPKECKGSFVSNIETVQKLRGCTTIDGDLEMQIKGGDNIIQELERSLGSIEVIRGVLKITRSFPILSLSFFKSLRTITGKPEALHSSGGKFFDDEYALTVQDNQNLQQLWPKTQNLTIHKKMLFHFNPKLCLNLIEELVNSSSVPGTEPFKHSDVDISPWSNGDKATCDEQILNVTIINKSDKNMILSWNNFRATLADKRQLLGYVISYIEAPYKNVSYFDRRDACGGDGWTTIDVAANADAKPEENEMSIITYLKPYTQYAIYVQTYTVAPQHTGKRIGARSPILYERTSPSEPDQPEDLRASANSSSELVIDWKPPINPNGIVTHYIVTGSWRKDDQDYFDKIDACAEHASSLVVSETKKPVLEETSPDNRTSIFGDSSVFGAAAEGNNNVESGGGSGSSQQGKCCQCTGTNDKVALEKKEKEQQFKIEFENFLHDKIYIKDPVVFGRKKRQVDTTTENGENDSHAIEFQDKPTNYSSHNQATGIASGENHTNTYDNNRLVTFYQKVTGTSYTVVGVRHYAEYTIKVIACHDHDPISNKTLCSLTAALTSARTKQNFADDIVGGVVRYETNYTSRSIKIGWNEPDDPNGLVKKYLLEYRRSDNGKVVRECVRRKDFVESQRTKLMVDLIPGNYCVQVRAVSLAGPGPPTKDVCFLIEENFSGLSVSIISGIMFVVILVPSQFASVSFFHSDAGVSARAALKAHYEQETQFLNDPLTPLRETVTDGEDFFVNDTLSRNHRYASDQILQIDDEPHMADEGIPLASNLRLEDRRSVEGEEDLREEVGDDDHVPVLFPHDRGGAYILVKNPGGQMAANGNGSKSESSKGTTSMASEDSKGSYVSNGSASNGYVMGILKQRRHNNTEC</sequence>
<feature type="domain" description="Fibronectin type-III" evidence="17">
    <location>
        <begin position="699"/>
        <end position="791"/>
    </location>
</feature>
<dbReference type="AlphaFoldDB" id="A0A8J2S162"/>
<keyword evidence="7" id="KW-0418">Kinase</keyword>
<evidence type="ECO:0000256" key="13">
    <source>
        <dbReference type="ARBA" id="ARBA00023180"/>
    </source>
</evidence>
<dbReference type="Gene3D" id="3.80.20.20">
    <property type="entry name" value="Receptor L-domain"/>
    <property type="match status" value="2"/>
</dbReference>